<accession>A0ABT2D816</accession>
<feature type="domain" description="GFO/IDH/MocA-like oxidoreductase" evidence="2">
    <location>
        <begin position="124"/>
        <end position="229"/>
    </location>
</feature>
<evidence type="ECO:0000313" key="3">
    <source>
        <dbReference type="EMBL" id="MCS0807444.1"/>
    </source>
</evidence>
<protein>
    <submittedName>
        <fullName evidence="3">Gfo/Idh/MocA family oxidoreductase</fullName>
    </submittedName>
</protein>
<name>A0ABT2D816_9BURK</name>
<dbReference type="InterPro" id="IPR055170">
    <property type="entry name" value="GFO_IDH_MocA-like_dom"/>
</dbReference>
<organism evidence="3 4">
    <name type="scientific">Massilia agilis</name>
    <dbReference type="NCBI Taxonomy" id="1811226"/>
    <lineage>
        <taxon>Bacteria</taxon>
        <taxon>Pseudomonadati</taxon>
        <taxon>Pseudomonadota</taxon>
        <taxon>Betaproteobacteria</taxon>
        <taxon>Burkholderiales</taxon>
        <taxon>Oxalobacteraceae</taxon>
        <taxon>Telluria group</taxon>
        <taxon>Massilia</taxon>
    </lineage>
</organism>
<dbReference type="SUPFAM" id="SSF51735">
    <property type="entry name" value="NAD(P)-binding Rossmann-fold domains"/>
    <property type="match status" value="1"/>
</dbReference>
<dbReference type="Proteomes" id="UP001206126">
    <property type="component" value="Unassembled WGS sequence"/>
</dbReference>
<evidence type="ECO:0000259" key="2">
    <source>
        <dbReference type="Pfam" id="PF22725"/>
    </source>
</evidence>
<dbReference type="InterPro" id="IPR000683">
    <property type="entry name" value="Gfo/Idh/MocA-like_OxRdtase_N"/>
</dbReference>
<dbReference type="InterPro" id="IPR036291">
    <property type="entry name" value="NAD(P)-bd_dom_sf"/>
</dbReference>
<reference evidence="3 4" key="1">
    <citation type="submission" date="2022-08" db="EMBL/GenBank/DDBJ databases">
        <title>Reclassification of Massilia species as members of the genera Telluria, Duganella, Pseudoduganella, Mokoshia gen. nov. and Zemynaea gen. nov. using orthogonal and non-orthogonal genome-based approaches.</title>
        <authorList>
            <person name="Bowman J.P."/>
        </authorList>
    </citation>
    <scope>NUCLEOTIDE SEQUENCE [LARGE SCALE GENOMIC DNA]</scope>
    <source>
        <strain evidence="3 4">JCM 31605</strain>
    </source>
</reference>
<dbReference type="RefSeq" id="WP_258821210.1">
    <property type="nucleotide sequence ID" value="NZ_JANUHB010000001.1"/>
</dbReference>
<evidence type="ECO:0000313" key="4">
    <source>
        <dbReference type="Proteomes" id="UP001206126"/>
    </source>
</evidence>
<gene>
    <name evidence="3" type="ORF">NX774_05835</name>
</gene>
<dbReference type="Pfam" id="PF01408">
    <property type="entry name" value="GFO_IDH_MocA"/>
    <property type="match status" value="1"/>
</dbReference>
<proteinExistence type="predicted"/>
<evidence type="ECO:0000259" key="1">
    <source>
        <dbReference type="Pfam" id="PF01408"/>
    </source>
</evidence>
<dbReference type="PANTHER" id="PTHR43377:SF1">
    <property type="entry name" value="BILIVERDIN REDUCTASE A"/>
    <property type="match status" value="1"/>
</dbReference>
<dbReference type="Gene3D" id="3.30.360.10">
    <property type="entry name" value="Dihydrodipicolinate Reductase, domain 2"/>
    <property type="match status" value="1"/>
</dbReference>
<dbReference type="EMBL" id="JANUHB010000001">
    <property type="protein sequence ID" value="MCS0807444.1"/>
    <property type="molecule type" value="Genomic_DNA"/>
</dbReference>
<dbReference type="InterPro" id="IPR051450">
    <property type="entry name" value="Gfo/Idh/MocA_Oxidoreductases"/>
</dbReference>
<feature type="domain" description="Gfo/Idh/MocA-like oxidoreductase N-terminal" evidence="1">
    <location>
        <begin position="2"/>
        <end position="88"/>
    </location>
</feature>
<dbReference type="PANTHER" id="PTHR43377">
    <property type="entry name" value="BILIVERDIN REDUCTASE A"/>
    <property type="match status" value="1"/>
</dbReference>
<keyword evidence="4" id="KW-1185">Reference proteome</keyword>
<dbReference type="Pfam" id="PF22725">
    <property type="entry name" value="GFO_IDH_MocA_C3"/>
    <property type="match status" value="1"/>
</dbReference>
<comment type="caution">
    <text evidence="3">The sequence shown here is derived from an EMBL/GenBank/DDBJ whole genome shotgun (WGS) entry which is preliminary data.</text>
</comment>
<sequence length="303" mass="33183">MRTLVIGYGSIGTRHAALLEELGTEVALVSRRAAAERPVFADLETALRAHAPDYVVVANETSGHAPTLAQLADLDYRGVVLVEKPLFSAASGLPAHSFSFAGVAYNLRFHPVLKRLKSMLEGERVVSVHAQVGQYLPDWRPGTDYRHCYSASAQRGGGVLRDLSHELDYITWMLGGWCSVTAMGGHFSALEIDSDDVFSLLITTPRCRSVSVHLNYLERVPQRVITINTDRHTLRADLVNGTIAVDGKVEAIAVERNETYRAMHAAVMGRQPDVVCSLEQGLDTVILIDAACAAAQHRKWIDK</sequence>
<dbReference type="Gene3D" id="3.40.50.720">
    <property type="entry name" value="NAD(P)-binding Rossmann-like Domain"/>
    <property type="match status" value="1"/>
</dbReference>
<dbReference type="SUPFAM" id="SSF55347">
    <property type="entry name" value="Glyceraldehyde-3-phosphate dehydrogenase-like, C-terminal domain"/>
    <property type="match status" value="1"/>
</dbReference>